<evidence type="ECO:0000313" key="1">
    <source>
        <dbReference type="EMBL" id="JAH05552.1"/>
    </source>
</evidence>
<accession>A0A0E9PMM0</accession>
<sequence length="41" mass="4428">MAVAKPLFSCAESKWRLLPHVPRASPSVLSSLSAPRLCSFS</sequence>
<organism evidence="1">
    <name type="scientific">Anguilla anguilla</name>
    <name type="common">European freshwater eel</name>
    <name type="synonym">Muraena anguilla</name>
    <dbReference type="NCBI Taxonomy" id="7936"/>
    <lineage>
        <taxon>Eukaryota</taxon>
        <taxon>Metazoa</taxon>
        <taxon>Chordata</taxon>
        <taxon>Craniata</taxon>
        <taxon>Vertebrata</taxon>
        <taxon>Euteleostomi</taxon>
        <taxon>Actinopterygii</taxon>
        <taxon>Neopterygii</taxon>
        <taxon>Teleostei</taxon>
        <taxon>Anguilliformes</taxon>
        <taxon>Anguillidae</taxon>
        <taxon>Anguilla</taxon>
    </lineage>
</organism>
<dbReference type="AlphaFoldDB" id="A0A0E9PMM0"/>
<protein>
    <submittedName>
        <fullName evidence="1">Uncharacterized protein</fullName>
    </submittedName>
</protein>
<reference evidence="1" key="1">
    <citation type="submission" date="2014-11" db="EMBL/GenBank/DDBJ databases">
        <authorList>
            <person name="Amaro Gonzalez C."/>
        </authorList>
    </citation>
    <scope>NUCLEOTIDE SEQUENCE</scope>
</reference>
<name>A0A0E9PMM0_ANGAN</name>
<reference evidence="1" key="2">
    <citation type="journal article" date="2015" name="Fish Shellfish Immunol.">
        <title>Early steps in the European eel (Anguilla anguilla)-Vibrio vulnificus interaction in the gills: Role of the RtxA13 toxin.</title>
        <authorList>
            <person name="Callol A."/>
            <person name="Pajuelo D."/>
            <person name="Ebbesson L."/>
            <person name="Teles M."/>
            <person name="MacKenzie S."/>
            <person name="Amaro C."/>
        </authorList>
    </citation>
    <scope>NUCLEOTIDE SEQUENCE</scope>
</reference>
<proteinExistence type="predicted"/>
<dbReference type="EMBL" id="GBXM01103025">
    <property type="protein sequence ID" value="JAH05552.1"/>
    <property type="molecule type" value="Transcribed_RNA"/>
</dbReference>